<sequence>MIEDITIPLPSLIHRIGGEKTKQAKIIALQYDCELKRVRRSRNWGIIGEAVNIQSFTEQLKAQSDDNFRYLIQKIETALLGHADKLEPLDEKLVRLIKQTPGITLGELIQLTQCTLTEARVARFNVDF</sequence>
<dbReference type="Proteomes" id="UP000055702">
    <property type="component" value="Unassembled WGS sequence"/>
</dbReference>
<name>A0A106C0V6_SHEFR</name>
<accession>A0A106C0V6</accession>
<dbReference type="Pfam" id="PF12614">
    <property type="entry name" value="RRF_GI"/>
    <property type="match status" value="1"/>
</dbReference>
<dbReference type="AlphaFoldDB" id="A0A106C0V6"/>
<protein>
    <submittedName>
        <fullName evidence="1">Ribosome recycling factor</fullName>
    </submittedName>
</protein>
<dbReference type="EMBL" id="LRDC01000017">
    <property type="protein sequence ID" value="KVX02173.1"/>
    <property type="molecule type" value="Genomic_DNA"/>
</dbReference>
<reference evidence="1 2" key="1">
    <citation type="submission" date="2016-01" db="EMBL/GenBank/DDBJ databases">
        <title>Draft genome of the antarctic isolate Shewanella frigidimarina Ag06-30.</title>
        <authorList>
            <person name="Parmeciano Di Noto G."/>
            <person name="Vazquez S."/>
            <person name="Mac Cormack W."/>
            <person name="Iriarte A."/>
            <person name="Quiroga C."/>
        </authorList>
    </citation>
    <scope>NUCLEOTIDE SEQUENCE [LARGE SCALE GENOMIC DNA]</scope>
    <source>
        <strain evidence="1 2">Ag06-30</strain>
    </source>
</reference>
<comment type="caution">
    <text evidence="1">The sequence shown here is derived from an EMBL/GenBank/DDBJ whole genome shotgun (WGS) entry which is preliminary data.</text>
</comment>
<evidence type="ECO:0000313" key="2">
    <source>
        <dbReference type="Proteomes" id="UP000055702"/>
    </source>
</evidence>
<gene>
    <name evidence="1" type="ORF">AWJ07_15740</name>
</gene>
<organism evidence="1">
    <name type="scientific">Shewanella frigidimarina</name>
    <dbReference type="NCBI Taxonomy" id="56812"/>
    <lineage>
        <taxon>Bacteria</taxon>
        <taxon>Pseudomonadati</taxon>
        <taxon>Pseudomonadota</taxon>
        <taxon>Gammaproteobacteria</taxon>
        <taxon>Alteromonadales</taxon>
        <taxon>Shewanellaceae</taxon>
        <taxon>Shewanella</taxon>
    </lineage>
</organism>
<dbReference type="InterPro" id="IPR022253">
    <property type="entry name" value="Ribosome_recyc_fac_bac"/>
</dbReference>
<dbReference type="RefSeq" id="WP_059745661.1">
    <property type="nucleotide sequence ID" value="NZ_JBOZOX010000042.1"/>
</dbReference>
<evidence type="ECO:0000313" key="1">
    <source>
        <dbReference type="EMBL" id="KVX02173.1"/>
    </source>
</evidence>
<proteinExistence type="predicted"/>